<dbReference type="eggNOG" id="COG3291">
    <property type="taxonomic scope" value="Bacteria"/>
</dbReference>
<feature type="non-terminal residue" evidence="1">
    <location>
        <position position="103"/>
    </location>
</feature>
<feature type="non-terminal residue" evidence="1">
    <location>
        <position position="1"/>
    </location>
</feature>
<name>A0A0A2LX24_9FLAO</name>
<dbReference type="AlphaFoldDB" id="A0A0A2LX24"/>
<keyword evidence="2" id="KW-1185">Reference proteome</keyword>
<accession>A0A0A2LX24</accession>
<comment type="caution">
    <text evidence="1">The sequence shown here is derived from an EMBL/GenBank/DDBJ whole genome shotgun (WGS) entry which is preliminary data.</text>
</comment>
<evidence type="ECO:0000313" key="1">
    <source>
        <dbReference type="EMBL" id="KGO84554.1"/>
    </source>
</evidence>
<dbReference type="RefSeq" id="WP_035745375.1">
    <property type="nucleotide sequence ID" value="NZ_JRLW01000103.1"/>
</dbReference>
<proteinExistence type="predicted"/>
<organism evidence="1 2">
    <name type="scientific">Flavobacterium suncheonense GH29-5 = DSM 17707</name>
    <dbReference type="NCBI Taxonomy" id="1121899"/>
    <lineage>
        <taxon>Bacteria</taxon>
        <taxon>Pseudomonadati</taxon>
        <taxon>Bacteroidota</taxon>
        <taxon>Flavobacteriia</taxon>
        <taxon>Flavobacteriales</taxon>
        <taxon>Flavobacteriaceae</taxon>
        <taxon>Flavobacterium</taxon>
    </lineage>
</organism>
<protein>
    <recommendedName>
        <fullName evidence="3">Adhesin</fullName>
    </recommendedName>
</protein>
<dbReference type="Proteomes" id="UP000030121">
    <property type="component" value="Unassembled WGS sequence"/>
</dbReference>
<evidence type="ECO:0008006" key="3">
    <source>
        <dbReference type="Google" id="ProtNLM"/>
    </source>
</evidence>
<sequence>DVCQNGAAPDITFTGANGTSPYTFIYTINGGAPQTVTTTAGNDSVTVSVPTGTVGPFVYDLVSVSSATTPSCSQSQTGSATVNVLELPTVAISTTTPTVCFNT</sequence>
<dbReference type="EMBL" id="JRLW01000103">
    <property type="protein sequence ID" value="KGO84554.1"/>
    <property type="molecule type" value="Genomic_DNA"/>
</dbReference>
<evidence type="ECO:0000313" key="2">
    <source>
        <dbReference type="Proteomes" id="UP000030121"/>
    </source>
</evidence>
<gene>
    <name evidence="1" type="ORF">Q764_14550</name>
</gene>
<reference evidence="1 2" key="1">
    <citation type="submission" date="2013-09" db="EMBL/GenBank/DDBJ databases">
        <authorList>
            <person name="Zeng Z."/>
            <person name="Chen C."/>
        </authorList>
    </citation>
    <scope>NUCLEOTIDE SEQUENCE [LARGE SCALE GENOMIC DNA]</scope>
    <source>
        <strain evidence="1 2">GH29-5</strain>
    </source>
</reference>